<gene>
    <name evidence="8" type="ORF">EJB05_13710</name>
</gene>
<evidence type="ECO:0000256" key="1">
    <source>
        <dbReference type="ARBA" id="ARBA00001974"/>
    </source>
</evidence>
<accession>A0A5J9VXA6</accession>
<dbReference type="Gene3D" id="3.50.50.60">
    <property type="entry name" value="FAD/NAD(P)-binding domain"/>
    <property type="match status" value="2"/>
</dbReference>
<dbReference type="InterPro" id="IPR050346">
    <property type="entry name" value="FMO-like"/>
</dbReference>
<evidence type="ECO:0000256" key="2">
    <source>
        <dbReference type="ARBA" id="ARBA00009183"/>
    </source>
</evidence>
<evidence type="ECO:0008006" key="10">
    <source>
        <dbReference type="Google" id="ProtNLM"/>
    </source>
</evidence>
<dbReference type="InterPro" id="IPR036188">
    <property type="entry name" value="FAD/NAD-bd_sf"/>
</dbReference>
<dbReference type="FunFam" id="3.50.50.60:FF:000147">
    <property type="entry name" value="Flavin-containing monooxygenase"/>
    <property type="match status" value="1"/>
</dbReference>
<keyword evidence="5" id="KW-0521">NADP</keyword>
<organism evidence="8 9">
    <name type="scientific">Eragrostis curvula</name>
    <name type="common">weeping love grass</name>
    <dbReference type="NCBI Taxonomy" id="38414"/>
    <lineage>
        <taxon>Eukaryota</taxon>
        <taxon>Viridiplantae</taxon>
        <taxon>Streptophyta</taxon>
        <taxon>Embryophyta</taxon>
        <taxon>Tracheophyta</taxon>
        <taxon>Spermatophyta</taxon>
        <taxon>Magnoliopsida</taxon>
        <taxon>Liliopsida</taxon>
        <taxon>Poales</taxon>
        <taxon>Poaceae</taxon>
        <taxon>PACMAD clade</taxon>
        <taxon>Chloridoideae</taxon>
        <taxon>Eragrostideae</taxon>
        <taxon>Eragrostidinae</taxon>
        <taxon>Eragrostis</taxon>
    </lineage>
</organism>
<keyword evidence="3" id="KW-0285">Flavoprotein</keyword>
<keyword evidence="6" id="KW-0560">Oxidoreductase</keyword>
<comment type="function">
    <text evidence="7">Catalyzes the conversion of methylthioalkyl glucosinolates of any chain length into methylsulfinylalkyl glucosinolates.</text>
</comment>
<dbReference type="OrthoDB" id="66881at2759"/>
<dbReference type="PANTHER" id="PTHR23023">
    <property type="entry name" value="DIMETHYLANILINE MONOOXYGENASE"/>
    <property type="match status" value="1"/>
</dbReference>
<name>A0A5J9VXA6_9POAL</name>
<reference evidence="8 9" key="1">
    <citation type="journal article" date="2019" name="Sci. Rep.">
        <title>A high-quality genome of Eragrostis curvula grass provides insights into Poaceae evolution and supports new strategies to enhance forage quality.</title>
        <authorList>
            <person name="Carballo J."/>
            <person name="Santos B.A.C.M."/>
            <person name="Zappacosta D."/>
            <person name="Garbus I."/>
            <person name="Selva J.P."/>
            <person name="Gallo C.A."/>
            <person name="Diaz A."/>
            <person name="Albertini E."/>
            <person name="Caccamo M."/>
            <person name="Echenique V."/>
        </authorList>
    </citation>
    <scope>NUCLEOTIDE SEQUENCE [LARGE SCALE GENOMIC DNA]</scope>
    <source>
        <strain evidence="9">cv. Victoria</strain>
        <tissue evidence="8">Leaf</tissue>
    </source>
</reference>
<dbReference type="SUPFAM" id="SSF51905">
    <property type="entry name" value="FAD/NAD(P)-binding domain"/>
    <property type="match status" value="2"/>
</dbReference>
<evidence type="ECO:0000256" key="7">
    <source>
        <dbReference type="ARBA" id="ARBA00058243"/>
    </source>
</evidence>
<dbReference type="GO" id="GO:0004499">
    <property type="term" value="F:N,N-dimethylaniline monooxygenase activity"/>
    <property type="evidence" value="ECO:0007669"/>
    <property type="project" value="InterPro"/>
</dbReference>
<sequence length="466" mass="52021">MAGLTTARELRREGHAVTVMEQGRDIGGQWLYDPRADDADPLGAAPVMVHSSMYASVRLLGPRECMGVSDFQFLPRHDVAGRDTRRFPGHREVFCFLKEFCDAFRIMDMVRLNTRVVRVAMAGEGCRDMRWTVRSVGVEPDGGEEVAPAEEEVFDAVVVANGHYSQPRLPSIPGMEKWRRRQLHSHSYRVPDTFRDEVVVLVGCGDSAMDIALDLCGVAKAVYLTAKSVEQAMTPAMSKMLANHAELHLNPQIDFLCEDGTVQFADGTSVVADVVIYCTGYTYSFPFLDTGGLVTVQDNRVGPLFEHTFPPALAPSLSFVGIQMKTFVPWFFEAQGRWIARMLSGRSALPAADEMLRAAEEYCRAREAAGVPAKYTHDIGGVNPNETYEFVAKYTDLPPREEWKRELVRVILRDITEDRENFRDLDNDSETVREGVQRWLCLPDATVPGDVASSQVCMPFQAPSQL</sequence>
<proteinExistence type="inferred from homology"/>
<dbReference type="Pfam" id="PF00743">
    <property type="entry name" value="FMO-like"/>
    <property type="match status" value="2"/>
</dbReference>
<protein>
    <recommendedName>
        <fullName evidence="10">Flavin-containing monooxygenase</fullName>
    </recommendedName>
</protein>
<comment type="cofactor">
    <cofactor evidence="1">
        <name>FAD</name>
        <dbReference type="ChEBI" id="CHEBI:57692"/>
    </cofactor>
</comment>
<evidence type="ECO:0000256" key="5">
    <source>
        <dbReference type="ARBA" id="ARBA00022857"/>
    </source>
</evidence>
<dbReference type="GO" id="GO:0050661">
    <property type="term" value="F:NADP binding"/>
    <property type="evidence" value="ECO:0007669"/>
    <property type="project" value="InterPro"/>
</dbReference>
<dbReference type="EMBL" id="RWGY01000007">
    <property type="protein sequence ID" value="TVU40257.1"/>
    <property type="molecule type" value="Genomic_DNA"/>
</dbReference>
<dbReference type="Gramene" id="TVU40257">
    <property type="protein sequence ID" value="TVU40257"/>
    <property type="gene ID" value="EJB05_13710"/>
</dbReference>
<feature type="non-terminal residue" evidence="8">
    <location>
        <position position="1"/>
    </location>
</feature>
<dbReference type="PRINTS" id="PR00469">
    <property type="entry name" value="PNDRDTASEII"/>
</dbReference>
<dbReference type="Proteomes" id="UP000324897">
    <property type="component" value="Chromosome 4"/>
</dbReference>
<comment type="similarity">
    <text evidence="2">Belongs to the FMO family.</text>
</comment>
<evidence type="ECO:0000256" key="4">
    <source>
        <dbReference type="ARBA" id="ARBA00022827"/>
    </source>
</evidence>
<dbReference type="InterPro" id="IPR020946">
    <property type="entry name" value="Flavin_mOase-like"/>
</dbReference>
<dbReference type="GO" id="GO:0050660">
    <property type="term" value="F:flavin adenine dinucleotide binding"/>
    <property type="evidence" value="ECO:0007669"/>
    <property type="project" value="InterPro"/>
</dbReference>
<evidence type="ECO:0000313" key="8">
    <source>
        <dbReference type="EMBL" id="TVU40257.1"/>
    </source>
</evidence>
<evidence type="ECO:0000256" key="3">
    <source>
        <dbReference type="ARBA" id="ARBA00022630"/>
    </source>
</evidence>
<comment type="caution">
    <text evidence="8">The sequence shown here is derived from an EMBL/GenBank/DDBJ whole genome shotgun (WGS) entry which is preliminary data.</text>
</comment>
<keyword evidence="9" id="KW-1185">Reference proteome</keyword>
<keyword evidence="4" id="KW-0274">FAD</keyword>
<dbReference type="AlphaFoldDB" id="A0A5J9VXA6"/>
<evidence type="ECO:0000313" key="9">
    <source>
        <dbReference type="Proteomes" id="UP000324897"/>
    </source>
</evidence>
<evidence type="ECO:0000256" key="6">
    <source>
        <dbReference type="ARBA" id="ARBA00023002"/>
    </source>
</evidence>